<reference evidence="1" key="1">
    <citation type="submission" date="2022-11" db="EMBL/GenBank/DDBJ databases">
        <title>Genome Sequence of Boeremia exigua.</title>
        <authorList>
            <person name="Buettner E."/>
        </authorList>
    </citation>
    <scope>NUCLEOTIDE SEQUENCE</scope>
    <source>
        <strain evidence="1">CU02</strain>
    </source>
</reference>
<name>A0ACC2HXT4_9PLEO</name>
<proteinExistence type="predicted"/>
<protein>
    <submittedName>
        <fullName evidence="1">Uncharacterized protein</fullName>
    </submittedName>
</protein>
<accession>A0ACC2HXT4</accession>
<comment type="caution">
    <text evidence="1">The sequence shown here is derived from an EMBL/GenBank/DDBJ whole genome shotgun (WGS) entry which is preliminary data.</text>
</comment>
<dbReference type="EMBL" id="JAPHNI010000840">
    <property type="protein sequence ID" value="KAJ8107901.1"/>
    <property type="molecule type" value="Genomic_DNA"/>
</dbReference>
<evidence type="ECO:0000313" key="1">
    <source>
        <dbReference type="EMBL" id="KAJ8107901.1"/>
    </source>
</evidence>
<sequence length="257" mass="27714">MPHQATLPKRWTIVFASSKAAVQGGGMVRAAKGSAHGGGKLRSAGMVVGEAEIDRAAAGTRAKTLENGLVTVSVFGLRYLGTGARGTTVGLTCCKVGQPPQAIARCQTCAGCWAVHALLSIHSAVSARRQLSQQTSSLTKLHRKMYFLGERSMDESNAIPSRKACSYMQVLGRAGQTSAQVYFVYDIARAPSRKTSLAAQCDETNKFRCSPTKWLIALDTDMRLCLLPRLYSYFWQGRSSFQHGIESNPPAVILQAT</sequence>
<organism evidence="1 2">
    <name type="scientific">Boeremia exigua</name>
    <dbReference type="NCBI Taxonomy" id="749465"/>
    <lineage>
        <taxon>Eukaryota</taxon>
        <taxon>Fungi</taxon>
        <taxon>Dikarya</taxon>
        <taxon>Ascomycota</taxon>
        <taxon>Pezizomycotina</taxon>
        <taxon>Dothideomycetes</taxon>
        <taxon>Pleosporomycetidae</taxon>
        <taxon>Pleosporales</taxon>
        <taxon>Pleosporineae</taxon>
        <taxon>Didymellaceae</taxon>
        <taxon>Boeremia</taxon>
    </lineage>
</organism>
<evidence type="ECO:0000313" key="2">
    <source>
        <dbReference type="Proteomes" id="UP001153331"/>
    </source>
</evidence>
<keyword evidence="2" id="KW-1185">Reference proteome</keyword>
<dbReference type="Proteomes" id="UP001153331">
    <property type="component" value="Unassembled WGS sequence"/>
</dbReference>
<gene>
    <name evidence="1" type="ORF">OPT61_g8549</name>
</gene>